<keyword evidence="8" id="KW-1185">Reference proteome</keyword>
<name>A0ABD1WVF5_9LAMI</name>
<dbReference type="AlphaFoldDB" id="A0ABD1WVF5"/>
<evidence type="ECO:0000259" key="6">
    <source>
        <dbReference type="Pfam" id="PF03016"/>
    </source>
</evidence>
<dbReference type="PANTHER" id="PTHR11062">
    <property type="entry name" value="EXOSTOSIN HEPARAN SULFATE GLYCOSYLTRANSFERASE -RELATED"/>
    <property type="match status" value="1"/>
</dbReference>
<keyword evidence="3" id="KW-0808">Transferase</keyword>
<comment type="subcellular location">
    <subcellularLocation>
        <location evidence="1">Golgi apparatus membrane</location>
        <topology evidence="1">Single-pass type II membrane protein</topology>
    </subcellularLocation>
</comment>
<evidence type="ECO:0000256" key="3">
    <source>
        <dbReference type="ARBA" id="ARBA00022676"/>
    </source>
</evidence>
<comment type="similarity">
    <text evidence="2">Belongs to the glycosyltransferase 47 family.</text>
</comment>
<dbReference type="Pfam" id="PF03016">
    <property type="entry name" value="Exostosin_GT47"/>
    <property type="match status" value="1"/>
</dbReference>
<gene>
    <name evidence="7" type="ORF">Fot_07311</name>
</gene>
<accession>A0ABD1WVF5</accession>
<feature type="domain" description="Exostosin GT47" evidence="6">
    <location>
        <begin position="348"/>
        <end position="629"/>
    </location>
</feature>
<proteinExistence type="inferred from homology"/>
<comment type="caution">
    <text evidence="7">The sequence shown here is derived from an EMBL/GenBank/DDBJ whole genome shotgun (WGS) entry which is preliminary data.</text>
</comment>
<evidence type="ECO:0000313" key="8">
    <source>
        <dbReference type="Proteomes" id="UP001604277"/>
    </source>
</evidence>
<keyword evidence="4" id="KW-0735">Signal-anchor</keyword>
<keyword evidence="4" id="KW-0812">Transmembrane</keyword>
<protein>
    <submittedName>
        <fullName evidence="7">Glycosyltransferase</fullName>
    </submittedName>
</protein>
<dbReference type="GO" id="GO:0000139">
    <property type="term" value="C:Golgi membrane"/>
    <property type="evidence" value="ECO:0007669"/>
    <property type="project" value="UniProtKB-SubCell"/>
</dbReference>
<sequence>MDYLIKIQMLLQIEKRKLMFLVVLVALTHLLCQSLMLPYGNALVSLFPSGEKASKLSTQSSFKTVMHENTYNIGISTNNASLLELVRGVKYYRLGADVEDTEGSMVKDEDRRSNIASDGDAMDDDFNFDFIEDEALDNDNPFQVNRDMEEGFKMQRDESQERAFMLHEENMSSISLDANTRTAQDEISTVGTPTSSPVVVSPAANLFIKPVVQMNSGSRVRRSTDFAPAVFSNKTKELSDGKDHSMLQNNFAVPNNGSLLESKPVKRKMRCEMPPKTVMLIDEMQRLLVRHRARSRSMRPRWSSERDREILQAKLQIENAAVLKNDPNLYAPVFRNISMFKRSYELMERLLKIYVYKEGEKPIFHQPILKGLYASEGWFMKLMEGNKHFVVKDPRKAHLFYMPFSSRMLEYTLYVRNSHNRTNLRQYLKNYSEKIAAKYRFWNRTGGADHFLVACHDWAPYETRHHMEHCIKALCNADVTMGFKIGRDISLPETYVRSARNPLRDIGGKPSSQRHILAFYAGNMHGYLRPILLDYWKDKDPDMKIFGPMPPGVASKMNYIQHMKSSKYCICPKGYEVNSPRVVEAIFYECVPVIISDNFVPPFFEVLNWDAFSVIIAEKDIPNLKNILISIPEEKYIKMQLSVKKVQRHFLWHANPVKYDLFHMTLHSIWYNRVFQIKLR</sequence>
<evidence type="ECO:0000256" key="4">
    <source>
        <dbReference type="ARBA" id="ARBA00022968"/>
    </source>
</evidence>
<dbReference type="InterPro" id="IPR040911">
    <property type="entry name" value="Exostosin_GT47"/>
</dbReference>
<evidence type="ECO:0000313" key="7">
    <source>
        <dbReference type="EMBL" id="KAL2553692.1"/>
    </source>
</evidence>
<organism evidence="7 8">
    <name type="scientific">Forsythia ovata</name>
    <dbReference type="NCBI Taxonomy" id="205694"/>
    <lineage>
        <taxon>Eukaryota</taxon>
        <taxon>Viridiplantae</taxon>
        <taxon>Streptophyta</taxon>
        <taxon>Embryophyta</taxon>
        <taxon>Tracheophyta</taxon>
        <taxon>Spermatophyta</taxon>
        <taxon>Magnoliopsida</taxon>
        <taxon>eudicotyledons</taxon>
        <taxon>Gunneridae</taxon>
        <taxon>Pentapetalae</taxon>
        <taxon>asterids</taxon>
        <taxon>lamiids</taxon>
        <taxon>Lamiales</taxon>
        <taxon>Oleaceae</taxon>
        <taxon>Forsythieae</taxon>
        <taxon>Forsythia</taxon>
    </lineage>
</organism>
<evidence type="ECO:0000256" key="1">
    <source>
        <dbReference type="ARBA" id="ARBA00004323"/>
    </source>
</evidence>
<evidence type="ECO:0000256" key="2">
    <source>
        <dbReference type="ARBA" id="ARBA00010271"/>
    </source>
</evidence>
<dbReference type="Proteomes" id="UP001604277">
    <property type="component" value="Unassembled WGS sequence"/>
</dbReference>
<evidence type="ECO:0000256" key="5">
    <source>
        <dbReference type="ARBA" id="ARBA00023034"/>
    </source>
</evidence>
<dbReference type="PANTHER" id="PTHR11062:SF210">
    <property type="entry name" value="EXOSTOSIN FAMILY PROTEIN"/>
    <property type="match status" value="1"/>
</dbReference>
<dbReference type="InterPro" id="IPR004263">
    <property type="entry name" value="Exostosin"/>
</dbReference>
<reference evidence="8" key="1">
    <citation type="submission" date="2024-07" db="EMBL/GenBank/DDBJ databases">
        <title>Two chromosome-level genome assemblies of Korean endemic species Abeliophyllum distichum and Forsythia ovata (Oleaceae).</title>
        <authorList>
            <person name="Jang H."/>
        </authorList>
    </citation>
    <scope>NUCLEOTIDE SEQUENCE [LARGE SCALE GENOMIC DNA]</scope>
</reference>
<keyword evidence="5" id="KW-0333">Golgi apparatus</keyword>
<dbReference type="GO" id="GO:0016757">
    <property type="term" value="F:glycosyltransferase activity"/>
    <property type="evidence" value="ECO:0007669"/>
    <property type="project" value="UniProtKB-KW"/>
</dbReference>
<dbReference type="EMBL" id="JBFOLJ010000002">
    <property type="protein sequence ID" value="KAL2553692.1"/>
    <property type="molecule type" value="Genomic_DNA"/>
</dbReference>
<keyword evidence="3" id="KW-0328">Glycosyltransferase</keyword>